<proteinExistence type="predicted"/>
<feature type="chain" id="PRO_5004549192" description="FMR1-interacting protein 1 conserved domain-containing protein" evidence="2">
    <location>
        <begin position="24"/>
        <end position="195"/>
    </location>
</feature>
<accession>S8BW44</accession>
<evidence type="ECO:0000313" key="3">
    <source>
        <dbReference type="EMBL" id="EPS39532.1"/>
    </source>
</evidence>
<evidence type="ECO:0000256" key="1">
    <source>
        <dbReference type="SAM" id="MobiDB-lite"/>
    </source>
</evidence>
<evidence type="ECO:0000313" key="4">
    <source>
        <dbReference type="Proteomes" id="UP000015100"/>
    </source>
</evidence>
<feature type="region of interest" description="Disordered" evidence="1">
    <location>
        <begin position="88"/>
        <end position="132"/>
    </location>
</feature>
<organism evidence="3 4">
    <name type="scientific">Dactylellina haptotyla (strain CBS 200.50)</name>
    <name type="common">Nematode-trapping fungus</name>
    <name type="synonym">Monacrosporium haptotylum</name>
    <dbReference type="NCBI Taxonomy" id="1284197"/>
    <lineage>
        <taxon>Eukaryota</taxon>
        <taxon>Fungi</taxon>
        <taxon>Dikarya</taxon>
        <taxon>Ascomycota</taxon>
        <taxon>Pezizomycotina</taxon>
        <taxon>Orbiliomycetes</taxon>
        <taxon>Orbiliales</taxon>
        <taxon>Orbiliaceae</taxon>
        <taxon>Dactylellina</taxon>
    </lineage>
</organism>
<reference evidence="3 4" key="1">
    <citation type="journal article" date="2013" name="PLoS Genet.">
        <title>Genomic mechanisms accounting for the adaptation to parasitism in nematode-trapping fungi.</title>
        <authorList>
            <person name="Meerupati T."/>
            <person name="Andersson K.M."/>
            <person name="Friman E."/>
            <person name="Kumar D."/>
            <person name="Tunlid A."/>
            <person name="Ahren D."/>
        </authorList>
    </citation>
    <scope>NUCLEOTIDE SEQUENCE [LARGE SCALE GENOMIC DNA]</scope>
    <source>
        <strain evidence="3 4">CBS 200.50</strain>
    </source>
</reference>
<name>S8BW44_DACHA</name>
<gene>
    <name evidence="3" type="ORF">H072_6717</name>
</gene>
<sequence length="195" mass="23178">MKNQHVFIFFILAWWCNLHLVSGRETFSRRDGTPYKEEIPDSWVDRKLCSSPKGEKNVQTEYTESDINQPSKFLDEYLVPPPKEYKHRYIKRANEKEKSRKRPSQGSGGRDKAAIDEARKEKDLRSEYRRARTAGRRNVDYEEWRMENPAQESSIEQGEMVGFRILPNAYRFPADLKEWLQAINRIRVLKDETSY</sequence>
<dbReference type="EMBL" id="AQGS01000467">
    <property type="protein sequence ID" value="EPS39532.1"/>
    <property type="molecule type" value="Genomic_DNA"/>
</dbReference>
<protein>
    <recommendedName>
        <fullName evidence="5">FMR1-interacting protein 1 conserved domain-containing protein</fullName>
    </recommendedName>
</protein>
<dbReference type="Proteomes" id="UP000015100">
    <property type="component" value="Unassembled WGS sequence"/>
</dbReference>
<keyword evidence="2" id="KW-0732">Signal</keyword>
<feature type="compositionally biased region" description="Basic and acidic residues" evidence="1">
    <location>
        <begin position="109"/>
        <end position="130"/>
    </location>
</feature>
<evidence type="ECO:0000256" key="2">
    <source>
        <dbReference type="SAM" id="SignalP"/>
    </source>
</evidence>
<dbReference type="AlphaFoldDB" id="S8BW44"/>
<keyword evidence="4" id="KW-1185">Reference proteome</keyword>
<reference evidence="4" key="2">
    <citation type="submission" date="2013-04" db="EMBL/GenBank/DDBJ databases">
        <title>Genomic mechanisms accounting for the adaptation to parasitism in nematode-trapping fungi.</title>
        <authorList>
            <person name="Ahren D.G."/>
        </authorList>
    </citation>
    <scope>NUCLEOTIDE SEQUENCE [LARGE SCALE GENOMIC DNA]</scope>
    <source>
        <strain evidence="4">CBS 200.50</strain>
    </source>
</reference>
<feature type="signal peptide" evidence="2">
    <location>
        <begin position="1"/>
        <end position="23"/>
    </location>
</feature>
<comment type="caution">
    <text evidence="3">The sequence shown here is derived from an EMBL/GenBank/DDBJ whole genome shotgun (WGS) entry which is preliminary data.</text>
</comment>
<dbReference type="HOGENOM" id="CLU_1396261_0_0_1"/>
<evidence type="ECO:0008006" key="5">
    <source>
        <dbReference type="Google" id="ProtNLM"/>
    </source>
</evidence>